<protein>
    <recommendedName>
        <fullName evidence="3">Polysaccharide export protein</fullName>
    </recommendedName>
</protein>
<dbReference type="OrthoDB" id="262547at2759"/>
<dbReference type="Pfam" id="PF11735">
    <property type="entry name" value="CAP59_mtransfer"/>
    <property type="match status" value="1"/>
</dbReference>
<accession>A0A9W8RUJ5</accession>
<sequence length="268" mass="30295">MYSLISAIRVRIALVKQALQEPDVLGREKVFIAGIHWNNEKILRDVWVPVVIQLASQIGPNNVFVSVQESGSWDDSKGALRFLDEQLAVLGVPKKIILDNTTHLDEISQAPGPGWLATPTGQIEMRRIPYLAKLRNLVLQPLLDMKDRDIHFDKILFLNDVAFNVKDVRTLLSTRGGEYAAACSLDFSKPPEFYDTFALRDSEGHEKLMQTWPYFRSRESRRALMYGESVPVESCWNGLEPSGADEPSGDECFAILRKPAVEISSYFR</sequence>
<proteinExistence type="predicted"/>
<evidence type="ECO:0000313" key="2">
    <source>
        <dbReference type="Proteomes" id="UP001152049"/>
    </source>
</evidence>
<organism evidence="1 2">
    <name type="scientific">Fusarium torreyae</name>
    <dbReference type="NCBI Taxonomy" id="1237075"/>
    <lineage>
        <taxon>Eukaryota</taxon>
        <taxon>Fungi</taxon>
        <taxon>Dikarya</taxon>
        <taxon>Ascomycota</taxon>
        <taxon>Pezizomycotina</taxon>
        <taxon>Sordariomycetes</taxon>
        <taxon>Hypocreomycetidae</taxon>
        <taxon>Hypocreales</taxon>
        <taxon>Nectriaceae</taxon>
        <taxon>Fusarium</taxon>
    </lineage>
</organism>
<dbReference type="Proteomes" id="UP001152049">
    <property type="component" value="Unassembled WGS sequence"/>
</dbReference>
<name>A0A9W8RUJ5_9HYPO</name>
<evidence type="ECO:0000313" key="1">
    <source>
        <dbReference type="EMBL" id="KAJ4253852.1"/>
    </source>
</evidence>
<reference evidence="1" key="1">
    <citation type="submission" date="2022-09" db="EMBL/GenBank/DDBJ databases">
        <title>Fusarium specimens isolated from Avocado Roots.</title>
        <authorList>
            <person name="Stajich J."/>
            <person name="Roper C."/>
            <person name="Heimlech-Rivalta G."/>
        </authorList>
    </citation>
    <scope>NUCLEOTIDE SEQUENCE</scope>
    <source>
        <strain evidence="1">CF00136</strain>
    </source>
</reference>
<comment type="caution">
    <text evidence="1">The sequence shown here is derived from an EMBL/GenBank/DDBJ whole genome shotgun (WGS) entry which is preliminary data.</text>
</comment>
<dbReference type="PANTHER" id="PTHR34144:SF7">
    <property type="entry name" value="EXPORT PROTEIN (CAP59), PUTATIVE (AFU_ORTHOLOGUE AFUA_7G05020)-RELATED"/>
    <property type="match status" value="1"/>
</dbReference>
<dbReference type="AlphaFoldDB" id="A0A9W8RUJ5"/>
<dbReference type="PANTHER" id="PTHR34144">
    <property type="entry name" value="CHROMOSOME 8, WHOLE GENOME SHOTGUN SEQUENCE"/>
    <property type="match status" value="1"/>
</dbReference>
<dbReference type="EMBL" id="JAOQAZ010000023">
    <property type="protein sequence ID" value="KAJ4253852.1"/>
    <property type="molecule type" value="Genomic_DNA"/>
</dbReference>
<keyword evidence="2" id="KW-1185">Reference proteome</keyword>
<gene>
    <name evidence="1" type="ORF">NW762_010247</name>
</gene>
<evidence type="ECO:0008006" key="3">
    <source>
        <dbReference type="Google" id="ProtNLM"/>
    </source>
</evidence>
<dbReference type="InterPro" id="IPR021047">
    <property type="entry name" value="Mannosyltransferase_CMT1"/>
</dbReference>